<proteinExistence type="predicted"/>
<dbReference type="KEGG" id="fsy:FsymDg_0465"/>
<reference evidence="1 2" key="1">
    <citation type="submission" date="2011-05" db="EMBL/GenBank/DDBJ databases">
        <title>Complete sequence of chromosome of Frankia symbiont of Datisca glomerata.</title>
        <authorList>
            <consortium name="US DOE Joint Genome Institute"/>
            <person name="Lucas S."/>
            <person name="Han J."/>
            <person name="Lapidus A."/>
            <person name="Cheng J.-F."/>
            <person name="Goodwin L."/>
            <person name="Pitluck S."/>
            <person name="Peters L."/>
            <person name="Mikhailova N."/>
            <person name="Chertkov O."/>
            <person name="Teshima H."/>
            <person name="Han C."/>
            <person name="Tapia R."/>
            <person name="Land M."/>
            <person name="Hauser L."/>
            <person name="Kyrpides N."/>
            <person name="Ivanova N."/>
            <person name="Pagani I."/>
            <person name="Berry A."/>
            <person name="Pawlowski K."/>
            <person name="Persson T."/>
            <person name="Vanden Heuvel B."/>
            <person name="Benson D."/>
            <person name="Woyke T."/>
        </authorList>
    </citation>
    <scope>NUCLEOTIDE SEQUENCE [LARGE SCALE GENOMIC DNA]</scope>
    <source>
        <strain evidence="2">4085684</strain>
    </source>
</reference>
<dbReference type="AlphaFoldDB" id="F8B5F8"/>
<organism evidence="1 2">
    <name type="scientific">Candidatus Protofrankia datiscae</name>
    <dbReference type="NCBI Taxonomy" id="2716812"/>
    <lineage>
        <taxon>Bacteria</taxon>
        <taxon>Bacillati</taxon>
        <taxon>Actinomycetota</taxon>
        <taxon>Actinomycetes</taxon>
        <taxon>Frankiales</taxon>
        <taxon>Frankiaceae</taxon>
        <taxon>Protofrankia</taxon>
    </lineage>
</organism>
<dbReference type="Proteomes" id="UP000001549">
    <property type="component" value="Chromosome"/>
</dbReference>
<sequence length="67" mass="7244">MFAASGPAAFAAPWRDAFEWVALCDALDDYDQADTDVARELVDSAASTLLRLTADVASRKMFRSVSS</sequence>
<dbReference type="EMBL" id="CP002801">
    <property type="protein sequence ID" value="AEH08014.1"/>
    <property type="molecule type" value="Genomic_DNA"/>
</dbReference>
<keyword evidence="2" id="KW-1185">Reference proteome</keyword>
<protein>
    <submittedName>
        <fullName evidence="1">Uncharacterized protein</fullName>
    </submittedName>
</protein>
<evidence type="ECO:0000313" key="1">
    <source>
        <dbReference type="EMBL" id="AEH08014.1"/>
    </source>
</evidence>
<name>F8B5F8_9ACTN</name>
<dbReference type="HOGENOM" id="CLU_2806213_0_0_11"/>
<evidence type="ECO:0000313" key="2">
    <source>
        <dbReference type="Proteomes" id="UP000001549"/>
    </source>
</evidence>
<gene>
    <name evidence="1" type="ordered locus">FsymDg_0465</name>
</gene>
<accession>F8B5F8</accession>